<reference evidence="3 4" key="1">
    <citation type="submission" date="2019-09" db="EMBL/GenBank/DDBJ databases">
        <title>Non-baumannii Acinetobacter spp. carrying blaNDM-1 isolated in China.</title>
        <authorList>
            <person name="Cui C."/>
            <person name="Chen C."/>
            <person name="Sun J."/>
            <person name="Liu Y."/>
        </authorList>
    </citation>
    <scope>NUCLEOTIDE SEQUENCE [LARGE SCALE GENOMIC DNA]</scope>
    <source>
        <strain evidence="3 4">B18</strain>
        <plasmid evidence="4">pb18-1</plasmid>
    </source>
</reference>
<sequence>MSEPDILSVRLSRMSLMKPSECLYDSHLIVEAAGLFNGYFFECLISKQDNKALELKCYPERIFNAQEARHIANGVYKQVLSKLKADKVVDRTLIDWMDYGTKKYQELESLYRSIRGGVEYTPCFTELKVNIYYKEDISKPEIICYGRFRLDRQNFMFIYGMDIDKKEHYLFHGGDLGKAQQETVKAYIARHIECVQHADYSDFTDSVYEKGENYTKCFTDLYMEKIFSNLPHKVILNVPFIEKDEAKGLGAKWDTAIKKWTIEDTHPNFALFSKWIDNKQDESGEGPDDISAFTRNLDIPITPQYVQLNVSIPEKEDAKKIGAFYSKEHGWRVNTRTTSLSKYKHWLPKNNPRIDLDIPLTLTYEIQKQYDLIWDPKTRKCYCYGSHPKLNSIKEFIVENENTLRLNVSYHEEVAVSELGAFKNRHGTWLFYTTANSDLEAISYWLPENNQRVFLEGFYSPKTVNRLGIMFDRDREKFFVYMSHHLSKDELEKFAQPKPVKQMPPPKEPKKATPKPVKKAVSVQVKTEAVFEPLDEPKVVSNPAPTASVFAQREAVTKNDFNSADIHPDHLLNYYYREEKRLLELGAYYSEKEKRLYIPSDHPNPHVFDHWLPVNNPKVYLNMPKGSHEIVEKYKISWDEEEKKFWVYKSHPKFKALKVFTR</sequence>
<feature type="region of interest" description="Disordered" evidence="1">
    <location>
        <begin position="493"/>
        <end position="519"/>
    </location>
</feature>
<evidence type="ECO:0000259" key="2">
    <source>
        <dbReference type="Pfam" id="PF18974"/>
    </source>
</evidence>
<geneLocation type="plasmid" evidence="4">
    <name>pb18-1</name>
</geneLocation>
<evidence type="ECO:0000313" key="3">
    <source>
        <dbReference type="EMBL" id="QIC71910.1"/>
    </source>
</evidence>
<dbReference type="AlphaFoldDB" id="A0A6C0Y734"/>
<dbReference type="Proteomes" id="UP000503440">
    <property type="component" value="Plasmid pB18-1"/>
</dbReference>
<protein>
    <recommendedName>
        <fullName evidence="2">DUF5710 domain-containing protein</fullName>
    </recommendedName>
</protein>
<keyword evidence="3" id="KW-0614">Plasmid</keyword>
<dbReference type="Pfam" id="PF18974">
    <property type="entry name" value="DUF5710"/>
    <property type="match status" value="1"/>
</dbReference>
<dbReference type="InterPro" id="IPR043764">
    <property type="entry name" value="DUF5710"/>
</dbReference>
<feature type="domain" description="DUF5710" evidence="2">
    <location>
        <begin position="233"/>
        <end position="276"/>
    </location>
</feature>
<proteinExistence type="predicted"/>
<name>A0A6C0Y734_9GAMM</name>
<accession>A0A6C0Y734</accession>
<dbReference type="EMBL" id="CP044456">
    <property type="protein sequence ID" value="QIC71910.1"/>
    <property type="molecule type" value="Genomic_DNA"/>
</dbReference>
<dbReference type="RefSeq" id="WP_163146570.1">
    <property type="nucleotide sequence ID" value="NZ_CP044456.1"/>
</dbReference>
<evidence type="ECO:0000313" key="4">
    <source>
        <dbReference type="Proteomes" id="UP000503440"/>
    </source>
</evidence>
<gene>
    <name evidence="3" type="ORF">FSC09_16090</name>
</gene>
<organism evidence="3 4">
    <name type="scientific">Acinetobacter indicus</name>
    <dbReference type="NCBI Taxonomy" id="756892"/>
    <lineage>
        <taxon>Bacteria</taxon>
        <taxon>Pseudomonadati</taxon>
        <taxon>Pseudomonadota</taxon>
        <taxon>Gammaproteobacteria</taxon>
        <taxon>Moraxellales</taxon>
        <taxon>Moraxellaceae</taxon>
        <taxon>Acinetobacter</taxon>
    </lineage>
</organism>
<evidence type="ECO:0000256" key="1">
    <source>
        <dbReference type="SAM" id="MobiDB-lite"/>
    </source>
</evidence>